<protein>
    <submittedName>
        <fullName evidence="2">Uncharacterized protein</fullName>
    </submittedName>
</protein>
<dbReference type="Proteomes" id="UP000182961">
    <property type="component" value="Unassembled WGS sequence"/>
</dbReference>
<keyword evidence="1" id="KW-0812">Transmembrane</keyword>
<gene>
    <name evidence="2" type="ORF">SAMN05444143_10624</name>
</gene>
<reference evidence="3" key="1">
    <citation type="submission" date="2016-10" db="EMBL/GenBank/DDBJ databases">
        <authorList>
            <person name="Varghese N."/>
            <person name="Submissions S."/>
        </authorList>
    </citation>
    <scope>NUCLEOTIDE SEQUENCE [LARGE SCALE GENOMIC DNA]</scope>
    <source>
        <strain evidence="3">DSM 4002</strain>
    </source>
</reference>
<evidence type="ECO:0000313" key="3">
    <source>
        <dbReference type="Proteomes" id="UP000182961"/>
    </source>
</evidence>
<feature type="transmembrane region" description="Helical" evidence="1">
    <location>
        <begin position="59"/>
        <end position="79"/>
    </location>
</feature>
<evidence type="ECO:0000313" key="2">
    <source>
        <dbReference type="EMBL" id="SFN08466.1"/>
    </source>
</evidence>
<dbReference type="EMBL" id="FOUT01000006">
    <property type="protein sequence ID" value="SFN08466.1"/>
    <property type="molecule type" value="Genomic_DNA"/>
</dbReference>
<accession>A0A1I4W5M0</accession>
<name>A0A1I4W5M0_9FLAO</name>
<keyword evidence="1" id="KW-1133">Transmembrane helix</keyword>
<dbReference type="AlphaFoldDB" id="A0A1I4W5M0"/>
<keyword evidence="1" id="KW-0472">Membrane</keyword>
<feature type="transmembrane region" description="Helical" evidence="1">
    <location>
        <begin position="7"/>
        <end position="27"/>
    </location>
</feature>
<sequence length="88" mass="10369">MNYKKIILTAILTVLIIYVVSSVVLLLSSGGPSDYWQAFNPIYQHETWMFVFSWSLGDWGFLVMTILWFLLYSSIFLIVDKPFFEKYL</sequence>
<keyword evidence="3" id="KW-1185">Reference proteome</keyword>
<organism evidence="2 3">
    <name type="scientific">Flavobacterium succinicans</name>
    <dbReference type="NCBI Taxonomy" id="29536"/>
    <lineage>
        <taxon>Bacteria</taxon>
        <taxon>Pseudomonadati</taxon>
        <taxon>Bacteroidota</taxon>
        <taxon>Flavobacteriia</taxon>
        <taxon>Flavobacteriales</taxon>
        <taxon>Flavobacteriaceae</taxon>
        <taxon>Flavobacterium</taxon>
    </lineage>
</organism>
<proteinExistence type="predicted"/>
<evidence type="ECO:0000256" key="1">
    <source>
        <dbReference type="SAM" id="Phobius"/>
    </source>
</evidence>